<evidence type="ECO:0000256" key="3">
    <source>
        <dbReference type="ARBA" id="ARBA00022692"/>
    </source>
</evidence>
<evidence type="ECO:0000256" key="7">
    <source>
        <dbReference type="ARBA" id="ARBA00023136"/>
    </source>
</evidence>
<dbReference type="GO" id="GO:0005886">
    <property type="term" value="C:plasma membrane"/>
    <property type="evidence" value="ECO:0007669"/>
    <property type="project" value="UniProtKB-SubCell"/>
</dbReference>
<organism evidence="11 12">
    <name type="scientific">candidate division WOR-3 bacterium</name>
    <dbReference type="NCBI Taxonomy" id="2052148"/>
    <lineage>
        <taxon>Bacteria</taxon>
        <taxon>Bacteria division WOR-3</taxon>
    </lineage>
</organism>
<comment type="subcellular location">
    <subcellularLocation>
        <location evidence="1">Cell membrane</location>
        <topology evidence="1">Multi-pass membrane protein</topology>
    </subcellularLocation>
</comment>
<feature type="domain" description="ABC transmembrane type-1" evidence="10">
    <location>
        <begin position="157"/>
        <end position="420"/>
    </location>
</feature>
<dbReference type="Gene3D" id="1.20.1560.10">
    <property type="entry name" value="ABC transporter type 1, transmembrane domain"/>
    <property type="match status" value="1"/>
</dbReference>
<dbReference type="PANTHER" id="PTHR43394">
    <property type="entry name" value="ATP-DEPENDENT PERMEASE MDL1, MITOCHONDRIAL"/>
    <property type="match status" value="1"/>
</dbReference>
<dbReference type="PANTHER" id="PTHR43394:SF1">
    <property type="entry name" value="ATP-BINDING CASSETTE SUB-FAMILY B MEMBER 10, MITOCHONDRIAL"/>
    <property type="match status" value="1"/>
</dbReference>
<dbReference type="InterPro" id="IPR003439">
    <property type="entry name" value="ABC_transporter-like_ATP-bd"/>
</dbReference>
<comment type="caution">
    <text evidence="11">The sequence shown here is derived from an EMBL/GenBank/DDBJ whole genome shotgun (WGS) entry which is preliminary data.</text>
</comment>
<evidence type="ECO:0000256" key="6">
    <source>
        <dbReference type="ARBA" id="ARBA00022989"/>
    </source>
</evidence>
<keyword evidence="2" id="KW-0813">Transport</keyword>
<dbReference type="Pfam" id="PF00005">
    <property type="entry name" value="ABC_tran"/>
    <property type="match status" value="1"/>
</dbReference>
<keyword evidence="3 8" id="KW-0812">Transmembrane</keyword>
<dbReference type="AlphaFoldDB" id="A0A9D5K9A7"/>
<keyword evidence="4" id="KW-0547">Nucleotide-binding</keyword>
<dbReference type="PROSITE" id="PS50929">
    <property type="entry name" value="ABC_TM1F"/>
    <property type="match status" value="1"/>
</dbReference>
<feature type="transmembrane region" description="Helical" evidence="8">
    <location>
        <begin position="383"/>
        <end position="401"/>
    </location>
</feature>
<protein>
    <submittedName>
        <fullName evidence="11">ATP-binding cassette domain-containing protein</fullName>
    </submittedName>
</protein>
<reference evidence="11" key="1">
    <citation type="submission" date="2019-11" db="EMBL/GenBank/DDBJ databases">
        <title>Microbial mats filling the niche in hypersaline microbial mats.</title>
        <authorList>
            <person name="Wong H.L."/>
            <person name="Macleod F.I."/>
            <person name="White R.A. III"/>
            <person name="Burns B.P."/>
        </authorList>
    </citation>
    <scope>NUCLEOTIDE SEQUENCE</scope>
    <source>
        <strain evidence="11">Bin_327</strain>
    </source>
</reference>
<name>A0A9D5K9A7_UNCW3</name>
<dbReference type="SUPFAM" id="SSF52540">
    <property type="entry name" value="P-loop containing nucleoside triphosphate hydrolases"/>
    <property type="match status" value="1"/>
</dbReference>
<dbReference type="InterPro" id="IPR027417">
    <property type="entry name" value="P-loop_NTPase"/>
</dbReference>
<evidence type="ECO:0000256" key="1">
    <source>
        <dbReference type="ARBA" id="ARBA00004651"/>
    </source>
</evidence>
<feature type="transmembrane region" description="Helical" evidence="8">
    <location>
        <begin position="356"/>
        <end position="377"/>
    </location>
</feature>
<dbReference type="InterPro" id="IPR039421">
    <property type="entry name" value="Type_1_exporter"/>
</dbReference>
<dbReference type="InterPro" id="IPR003593">
    <property type="entry name" value="AAA+_ATPase"/>
</dbReference>
<evidence type="ECO:0000256" key="5">
    <source>
        <dbReference type="ARBA" id="ARBA00022840"/>
    </source>
</evidence>
<evidence type="ECO:0000259" key="10">
    <source>
        <dbReference type="PROSITE" id="PS50929"/>
    </source>
</evidence>
<dbReference type="InterPro" id="IPR017871">
    <property type="entry name" value="ABC_transporter-like_CS"/>
</dbReference>
<dbReference type="InterPro" id="IPR011527">
    <property type="entry name" value="ABC1_TM_dom"/>
</dbReference>
<evidence type="ECO:0000256" key="2">
    <source>
        <dbReference type="ARBA" id="ARBA00022448"/>
    </source>
</evidence>
<dbReference type="CDD" id="cd18544">
    <property type="entry name" value="ABC_6TM_TmrA_like"/>
    <property type="match status" value="1"/>
</dbReference>
<feature type="transmembrane region" description="Helical" evidence="8">
    <location>
        <begin position="177"/>
        <end position="202"/>
    </location>
</feature>
<dbReference type="CDD" id="cd03254">
    <property type="entry name" value="ABCC_Glucan_exporter_like"/>
    <property type="match status" value="1"/>
</dbReference>
<evidence type="ECO:0000313" key="11">
    <source>
        <dbReference type="EMBL" id="MBD3363934.1"/>
    </source>
</evidence>
<dbReference type="Gene3D" id="3.40.50.300">
    <property type="entry name" value="P-loop containing nucleotide triphosphate hydrolases"/>
    <property type="match status" value="1"/>
</dbReference>
<dbReference type="GO" id="GO:0015421">
    <property type="term" value="F:ABC-type oligopeptide transporter activity"/>
    <property type="evidence" value="ECO:0007669"/>
    <property type="project" value="TreeGrafter"/>
</dbReference>
<gene>
    <name evidence="11" type="ORF">GF359_01835</name>
</gene>
<dbReference type="GO" id="GO:0016887">
    <property type="term" value="F:ATP hydrolysis activity"/>
    <property type="evidence" value="ECO:0007669"/>
    <property type="project" value="InterPro"/>
</dbReference>
<keyword evidence="7 8" id="KW-0472">Membrane</keyword>
<dbReference type="EMBL" id="WJKJ01000055">
    <property type="protein sequence ID" value="MBD3363934.1"/>
    <property type="molecule type" value="Genomic_DNA"/>
</dbReference>
<feature type="domain" description="ABC transporter" evidence="9">
    <location>
        <begin position="452"/>
        <end position="685"/>
    </location>
</feature>
<sequence length="691" mass="79099">MFVHEEEQLGKIYDSRIMGRLLSFLEKDWWMIAVSLVLGLIVAAAEIVFPAIIQRAIDRDIFPVYRLVTLNEEEVELHDEYVLNVRDSNYVILQADLSELPRNRARNAEPVEYYLFEKSKVEEEFDSQELTRYPVVGTDKLLIPYDDLQKMEGEERVFSRSVLLVLRDANWQGLLRLAILFLIISIIRFIASYAQILLTATAGQNSMHRLRMSTFSHIQRLPVQYFDRNPVGRLVTRNTNDVQALNQFFTEVVTSLFYDGFLLIGLMVFLPLYNWRLALVTFGVVPPLLLATVIFRRLLRDAFRKVRVRLAKINAFLAEHFSGIKVVQMFRQERKRLNAFNVINESHFKARFGQMILFAIFRPLVDLLLISTIAAVLWFGANWVVGGVLTIGFLAAFLRYVEKFFQPIRDLSEKFQVMQQAMASGERIFMLADEAEEVYDGAKLPAKTDGGIEFRDVSFAYNDEDWILKDINFRIKPGERVAFVGATGAGKTSIINTLCRFYEIQRGKILVDGKDARNLDKKDLRSRIGIVMQDVFLFLGDIETNIKLRSDISHDRVEAAAIVTNADKFISKLPDGYKAPVQERGVNLSVGERQLVAFARALAINPSILILDEATSSVDTKTEALIQDAIHKLLEGRTALIIAHRLSTVRDADRIIVLDHGRMVEEGTHDALMKRKGVYYGLYKLQFEHKI</sequence>
<dbReference type="SMART" id="SM00382">
    <property type="entry name" value="AAA"/>
    <property type="match status" value="1"/>
</dbReference>
<dbReference type="InterPro" id="IPR036640">
    <property type="entry name" value="ABC1_TM_sf"/>
</dbReference>
<feature type="transmembrane region" description="Helical" evidence="8">
    <location>
        <begin position="29"/>
        <end position="53"/>
    </location>
</feature>
<dbReference type="Pfam" id="PF00664">
    <property type="entry name" value="ABC_membrane"/>
    <property type="match status" value="1"/>
</dbReference>
<proteinExistence type="predicted"/>
<accession>A0A9D5K9A7</accession>
<dbReference type="PROSITE" id="PS50893">
    <property type="entry name" value="ABC_TRANSPORTER_2"/>
    <property type="match status" value="1"/>
</dbReference>
<dbReference type="SUPFAM" id="SSF90123">
    <property type="entry name" value="ABC transporter transmembrane region"/>
    <property type="match status" value="1"/>
</dbReference>
<keyword evidence="5 11" id="KW-0067">ATP-binding</keyword>
<dbReference type="Proteomes" id="UP000630660">
    <property type="component" value="Unassembled WGS sequence"/>
</dbReference>
<feature type="transmembrane region" description="Helical" evidence="8">
    <location>
        <begin position="256"/>
        <end position="273"/>
    </location>
</feature>
<evidence type="ECO:0000313" key="12">
    <source>
        <dbReference type="Proteomes" id="UP000630660"/>
    </source>
</evidence>
<dbReference type="FunFam" id="3.40.50.300:FF:000287">
    <property type="entry name" value="Multidrug ABC transporter ATP-binding protein"/>
    <property type="match status" value="1"/>
</dbReference>
<feature type="transmembrane region" description="Helical" evidence="8">
    <location>
        <begin position="279"/>
        <end position="299"/>
    </location>
</feature>
<evidence type="ECO:0000256" key="4">
    <source>
        <dbReference type="ARBA" id="ARBA00022741"/>
    </source>
</evidence>
<dbReference type="PROSITE" id="PS00211">
    <property type="entry name" value="ABC_TRANSPORTER_1"/>
    <property type="match status" value="1"/>
</dbReference>
<dbReference type="GO" id="GO:0005524">
    <property type="term" value="F:ATP binding"/>
    <property type="evidence" value="ECO:0007669"/>
    <property type="project" value="UniProtKB-KW"/>
</dbReference>
<keyword evidence="6 8" id="KW-1133">Transmembrane helix</keyword>
<evidence type="ECO:0000259" key="9">
    <source>
        <dbReference type="PROSITE" id="PS50893"/>
    </source>
</evidence>
<evidence type="ECO:0000256" key="8">
    <source>
        <dbReference type="SAM" id="Phobius"/>
    </source>
</evidence>